<evidence type="ECO:0000313" key="7">
    <source>
        <dbReference type="Proteomes" id="UP000029278"/>
    </source>
</evidence>
<dbReference type="RefSeq" id="WP_036625235.1">
    <property type="nucleotide sequence ID" value="NZ_JAKOBR010000012.1"/>
</dbReference>
<feature type="domain" description="Periplasmic copper-binding protein NosD beta helix" evidence="5">
    <location>
        <begin position="170"/>
        <end position="352"/>
    </location>
</feature>
<accession>A0A090YR99</accession>
<keyword evidence="4" id="KW-0472">Membrane</keyword>
<dbReference type="AlphaFoldDB" id="A0A090YR99"/>
<dbReference type="InterPro" id="IPR022441">
    <property type="entry name" value="Para_beta_helix_rpt-2"/>
</dbReference>
<keyword evidence="7" id="KW-1185">Reference proteome</keyword>
<name>A0A090YR99_PAEMA</name>
<sequence>MNVKSKFIIFILSGVFLLGYPFWDTSAVYASDGDNGFLHESAPSLQDIVDQAKPGDRIVLPEGNYSGPVLINKPLIIQGLGRATLLNEESESAMTIQADGATVEGLRIFQKQAGEELAAVDVRGNNVTVQDLRITTRGFGIVLRDSNDGVVTGNFISWDRSLGTAKMGQKGNGVDLYNADNTVIEQNKIVNMRDGVYLEDSKNLDITGNQIFGSRYGIHCMYIDGTKIVGNRGEFNITGAMIMGVRDVLVSDNSFAKQSGNVNAQGILLYDVQTSLVEKNVVDGNRVGLYLEQSSRNEIRNNSIYRNFVGIQFVDAENNLIHENDFVANVIEAEAADSQINQMERNFWDSSRVLDLNNDGISEIAYSINPFYRELTAKDSAFQLFFQSPGISFLSAMYENDRTSWTTDSSPRMNLNTPVITGDSSAEGEYISGKSFMLIVASLLFFTSVITIIYAGVNKS</sequence>
<comment type="pathway">
    <text evidence="1">Protein modification; protein ubiquitination.</text>
</comment>
<gene>
    <name evidence="6" type="ORF">DJ90_4483</name>
</gene>
<evidence type="ECO:0000313" key="6">
    <source>
        <dbReference type="EMBL" id="KFN00955.1"/>
    </source>
</evidence>
<feature type="transmembrane region" description="Helical" evidence="4">
    <location>
        <begin position="436"/>
        <end position="457"/>
    </location>
</feature>
<dbReference type="PATRIC" id="fig|44252.3.peg.4729"/>
<keyword evidence="4" id="KW-0812">Transmembrane</keyword>
<dbReference type="Gene3D" id="2.160.20.10">
    <property type="entry name" value="Single-stranded right-handed beta-helix, Pectin lyase-like"/>
    <property type="match status" value="2"/>
</dbReference>
<dbReference type="InterPro" id="IPR006626">
    <property type="entry name" value="PbH1"/>
</dbReference>
<dbReference type="InterPro" id="IPR051550">
    <property type="entry name" value="SCF-Subunits/Alg-Epimerases"/>
</dbReference>
<dbReference type="PANTHER" id="PTHR22990:SF15">
    <property type="entry name" value="F-BOX ONLY PROTEIN 10"/>
    <property type="match status" value="1"/>
</dbReference>
<protein>
    <submittedName>
        <fullName evidence="6">Right handed beta helix region family protein</fullName>
    </submittedName>
</protein>
<dbReference type="NCBIfam" id="TIGR03804">
    <property type="entry name" value="para_beta_helix"/>
    <property type="match status" value="3"/>
</dbReference>
<reference evidence="6 7" key="1">
    <citation type="submission" date="2014-04" db="EMBL/GenBank/DDBJ databases">
        <authorList>
            <person name="Bishop-Lilly K.A."/>
            <person name="Broomall S.M."/>
            <person name="Chain P.S."/>
            <person name="Chertkov O."/>
            <person name="Coyne S.R."/>
            <person name="Daligault H.E."/>
            <person name="Davenport K.W."/>
            <person name="Erkkila T."/>
            <person name="Frey K.G."/>
            <person name="Gibbons H.S."/>
            <person name="Gu W."/>
            <person name="Jaissle J."/>
            <person name="Johnson S.L."/>
            <person name="Koroleva G.I."/>
            <person name="Ladner J.T."/>
            <person name="Lo C.-C."/>
            <person name="Minogue T.D."/>
            <person name="Munk C."/>
            <person name="Palacios G.F."/>
            <person name="Redden C.L."/>
            <person name="Rosenzweig C.N."/>
            <person name="Scholz M.B."/>
            <person name="Teshima H."/>
            <person name="Xu Y."/>
        </authorList>
    </citation>
    <scope>NUCLEOTIDE SEQUENCE [LARGE SCALE GENOMIC DNA]</scope>
    <source>
        <strain evidence="6 7">8244</strain>
    </source>
</reference>
<keyword evidence="4" id="KW-1133">Transmembrane helix</keyword>
<keyword evidence="2" id="KW-0677">Repeat</keyword>
<dbReference type="InterPro" id="IPR007742">
    <property type="entry name" value="NosD_dom"/>
</dbReference>
<organism evidence="6 7">
    <name type="scientific">Paenibacillus macerans</name>
    <name type="common">Bacillus macerans</name>
    <dbReference type="NCBI Taxonomy" id="44252"/>
    <lineage>
        <taxon>Bacteria</taxon>
        <taxon>Bacillati</taxon>
        <taxon>Bacillota</taxon>
        <taxon>Bacilli</taxon>
        <taxon>Bacillales</taxon>
        <taxon>Paenibacillaceae</taxon>
        <taxon>Paenibacillus</taxon>
    </lineage>
</organism>
<dbReference type="STRING" id="44252.DJ90_4483"/>
<proteinExistence type="predicted"/>
<dbReference type="SUPFAM" id="SSF51126">
    <property type="entry name" value="Pectin lyase-like"/>
    <property type="match status" value="1"/>
</dbReference>
<keyword evidence="3" id="KW-0833">Ubl conjugation pathway</keyword>
<evidence type="ECO:0000259" key="5">
    <source>
        <dbReference type="Pfam" id="PF05048"/>
    </source>
</evidence>
<dbReference type="InterPro" id="IPR011050">
    <property type="entry name" value="Pectin_lyase_fold/virulence"/>
</dbReference>
<dbReference type="OrthoDB" id="159063at2"/>
<dbReference type="SMART" id="SM00710">
    <property type="entry name" value="PbH1"/>
    <property type="match status" value="7"/>
</dbReference>
<evidence type="ECO:0000256" key="1">
    <source>
        <dbReference type="ARBA" id="ARBA00004906"/>
    </source>
</evidence>
<evidence type="ECO:0000256" key="4">
    <source>
        <dbReference type="SAM" id="Phobius"/>
    </source>
</evidence>
<dbReference type="EMBL" id="JMQA01000039">
    <property type="protein sequence ID" value="KFN00955.1"/>
    <property type="molecule type" value="Genomic_DNA"/>
</dbReference>
<dbReference type="PANTHER" id="PTHR22990">
    <property type="entry name" value="F-BOX ONLY PROTEIN"/>
    <property type="match status" value="1"/>
</dbReference>
<dbReference type="HOGENOM" id="CLU_041882_1_1_9"/>
<dbReference type="Pfam" id="PF05048">
    <property type="entry name" value="NosD"/>
    <property type="match status" value="1"/>
</dbReference>
<evidence type="ECO:0000256" key="3">
    <source>
        <dbReference type="ARBA" id="ARBA00022786"/>
    </source>
</evidence>
<dbReference type="InterPro" id="IPR012334">
    <property type="entry name" value="Pectin_lyas_fold"/>
</dbReference>
<evidence type="ECO:0000256" key="2">
    <source>
        <dbReference type="ARBA" id="ARBA00022737"/>
    </source>
</evidence>
<comment type="caution">
    <text evidence="6">The sequence shown here is derived from an EMBL/GenBank/DDBJ whole genome shotgun (WGS) entry which is preliminary data.</text>
</comment>
<dbReference type="Proteomes" id="UP000029278">
    <property type="component" value="Unassembled WGS sequence"/>
</dbReference>
<dbReference type="GeneID" id="77008989"/>